<dbReference type="GO" id="GO:0030246">
    <property type="term" value="F:carbohydrate binding"/>
    <property type="evidence" value="ECO:0000318"/>
    <property type="project" value="GO_Central"/>
</dbReference>
<dbReference type="PANTHER" id="PTHR46490">
    <property type="entry name" value="C-TYPE LECTIN DOMAIN FAMILY 12 MEMBER A-RELATED"/>
    <property type="match status" value="1"/>
</dbReference>
<dbReference type="FunCoup" id="O45275">
    <property type="interactions" value="18"/>
</dbReference>
<evidence type="ECO:0000313" key="7">
    <source>
        <dbReference type="EMBL" id="CAB02809.2"/>
    </source>
</evidence>
<evidence type="ECO:0000313" key="9">
    <source>
        <dbReference type="WormBase" id="C30H6.4"/>
    </source>
</evidence>
<name>O45275_CAEEL</name>
<dbReference type="WormBase" id="C30H6.4">
    <property type="protein sequence ID" value="CE40602"/>
    <property type="gene ID" value="WBGene00007822"/>
    <property type="gene designation" value="clec-202"/>
</dbReference>
<dbReference type="AGR" id="WB:WBGene00007822"/>
<dbReference type="EMBL" id="BX284604">
    <property type="protein sequence ID" value="CAB02809.2"/>
    <property type="molecule type" value="Genomic_DNA"/>
</dbReference>
<keyword evidence="5" id="KW-0732">Signal</keyword>
<dbReference type="CTD" id="183067"/>
<dbReference type="InterPro" id="IPR016186">
    <property type="entry name" value="C-type_lectin-like/link_sf"/>
</dbReference>
<dbReference type="Reactome" id="R-CEL-446203">
    <property type="pathway name" value="Asparagine N-linked glycosylation"/>
</dbReference>
<dbReference type="Reactome" id="R-CEL-5621480">
    <property type="pathway name" value="Dectin-2 family"/>
</dbReference>
<dbReference type="RefSeq" id="NP_503095.2">
    <property type="nucleotide sequence ID" value="NM_070694.2"/>
</dbReference>
<dbReference type="OrthoDB" id="5856520at2759"/>
<dbReference type="PhylomeDB" id="O45275"/>
<evidence type="ECO:0000256" key="5">
    <source>
        <dbReference type="SAM" id="SignalP"/>
    </source>
</evidence>
<dbReference type="CDD" id="cd00037">
    <property type="entry name" value="CLECT"/>
    <property type="match status" value="1"/>
</dbReference>
<proteinExistence type="predicted"/>
<feature type="domain" description="C-type lectin" evidence="6">
    <location>
        <begin position="101"/>
        <end position="206"/>
    </location>
</feature>
<dbReference type="PIR" id="T19588">
    <property type="entry name" value="T19588"/>
</dbReference>
<dbReference type="InterPro" id="IPR016187">
    <property type="entry name" value="CTDL_fold"/>
</dbReference>
<dbReference type="SUPFAM" id="SSF56436">
    <property type="entry name" value="C-type lectin-like"/>
    <property type="match status" value="2"/>
</dbReference>
<dbReference type="AlphaFoldDB" id="O45275"/>
<sequence length="476" mass="52134">MSVFAFSFCAVVIMPNLLAMSDEETRGRQAMVANFVKDNQKTIRNGKGDKWMSNFLKTQNLTFHRSLSSPSAMSDSSSQNLVVLADVGTAACASGWTRYDLTGMCYQQSKKTMNWYQGEDYCWNLRPGAHSASVHSQEEAKWLNSLYRDKKNGGQMDSWIGLRRDCDNVTYIWTDGSPTDCLWWQPDYPKSEFAEFSCVTIWETDWLYDNPAYIPGQYDDMKECSDDGSNVICKYDPNTLNIGAKYEWKKCGLVPETTKPTTTTPTTTTTTTIPSTTSSTTSTSTTTSVVTTTTVTSTTEPTTSTSTPTTTTTMQTTTPSTTSTPTTTSTTTTTSASTTTISTTKPPTTQIDIEKCTSNCPVGWIYFGGLCYSKIQGPGRFVDFNSECTRLGGKLGEVSGADGNEALRLALTSNNGNKILDEAWIQHIGSYNNVASGYVGTAGSCYTMILSKNNGGSFAKSGTWRPYDCTTTVKEF</sequence>
<dbReference type="eggNOG" id="KOG4297">
    <property type="taxonomic scope" value="Eukaryota"/>
</dbReference>
<dbReference type="GO" id="GO:0038187">
    <property type="term" value="F:pattern recognition receptor activity"/>
    <property type="evidence" value="ECO:0000318"/>
    <property type="project" value="GO_Central"/>
</dbReference>
<dbReference type="PANTHER" id="PTHR46490:SF6">
    <property type="entry name" value="ASIALOGLYCOPROTEIN RECEPTOR 1-LIKE-RELATED"/>
    <property type="match status" value="1"/>
</dbReference>
<evidence type="ECO:0000313" key="8">
    <source>
        <dbReference type="Proteomes" id="UP000001940"/>
    </source>
</evidence>
<accession>O45275</accession>
<gene>
    <name evidence="7 9" type="primary">clec-202</name>
    <name evidence="9" type="ORF">C30H6.4</name>
    <name evidence="7" type="ORF">CELE_C30H6.4</name>
</gene>
<feature type="chain" id="PRO_5004158492" evidence="5">
    <location>
        <begin position="20"/>
        <end position="476"/>
    </location>
</feature>
<dbReference type="HOGENOM" id="CLU_028559_0_0_1"/>
<dbReference type="UCSC" id="C30H6.4">
    <property type="organism name" value="c. elegans"/>
</dbReference>
<dbReference type="InParanoid" id="O45275"/>
<dbReference type="Reactome" id="R-CEL-1236978">
    <property type="pathway name" value="Cross-presentation of soluble exogenous antigens (endosomes)"/>
</dbReference>
<protein>
    <submittedName>
        <fullName evidence="7">C-type lectin domain-containing protein</fullName>
    </submittedName>
</protein>
<dbReference type="GO" id="GO:0006955">
    <property type="term" value="P:immune response"/>
    <property type="evidence" value="ECO:0000318"/>
    <property type="project" value="GO_Central"/>
</dbReference>
<keyword evidence="3" id="KW-0325">Glycoprotein</keyword>
<dbReference type="InterPro" id="IPR001304">
    <property type="entry name" value="C-type_lectin-like"/>
</dbReference>
<dbReference type="Proteomes" id="UP000001940">
    <property type="component" value="Chromosome IV"/>
</dbReference>
<dbReference type="KEGG" id="cel:CELE_C30H6.4"/>
<dbReference type="GO" id="GO:0009897">
    <property type="term" value="C:external side of plasma membrane"/>
    <property type="evidence" value="ECO:0000318"/>
    <property type="project" value="GO_Central"/>
</dbReference>
<dbReference type="PaxDb" id="6239-C30H6.4"/>
<dbReference type="GeneID" id="183067"/>
<dbReference type="InterPro" id="IPR052309">
    <property type="entry name" value="C-type_Lectin_Domain_Fam1"/>
</dbReference>
<evidence type="ECO:0000256" key="3">
    <source>
        <dbReference type="ARBA" id="ARBA00023180"/>
    </source>
</evidence>
<keyword evidence="8" id="KW-1185">Reference proteome</keyword>
<reference evidence="7 8" key="1">
    <citation type="journal article" date="1998" name="Science">
        <title>Genome sequence of the nematode C. elegans: a platform for investigating biology.</title>
        <authorList>
            <consortium name="The C. elegans sequencing consortium"/>
            <person name="Sulson J.E."/>
            <person name="Waterston R."/>
        </authorList>
    </citation>
    <scope>NUCLEOTIDE SEQUENCE [LARGE SCALE GENOMIC DNA]</scope>
    <source>
        <strain evidence="7 8">Bristol N2</strain>
    </source>
</reference>
<feature type="region of interest" description="Disordered" evidence="4">
    <location>
        <begin position="259"/>
        <end position="347"/>
    </location>
</feature>
<evidence type="ECO:0000256" key="2">
    <source>
        <dbReference type="ARBA" id="ARBA00023157"/>
    </source>
</evidence>
<evidence type="ECO:0000256" key="1">
    <source>
        <dbReference type="ARBA" id="ARBA00022734"/>
    </source>
</evidence>
<dbReference type="PROSITE" id="PS50041">
    <property type="entry name" value="C_TYPE_LECTIN_2"/>
    <property type="match status" value="1"/>
</dbReference>
<dbReference type="SMR" id="O45275"/>
<dbReference type="OMA" id="DDMKECS"/>
<keyword evidence="2" id="KW-1015">Disulfide bond</keyword>
<dbReference type="Gene3D" id="3.10.100.10">
    <property type="entry name" value="Mannose-Binding Protein A, subunit A"/>
    <property type="match status" value="2"/>
</dbReference>
<keyword evidence="1" id="KW-0430">Lectin</keyword>
<evidence type="ECO:0000259" key="6">
    <source>
        <dbReference type="PROSITE" id="PS50041"/>
    </source>
</evidence>
<evidence type="ECO:0000256" key="4">
    <source>
        <dbReference type="SAM" id="MobiDB-lite"/>
    </source>
</evidence>
<dbReference type="Reactome" id="R-CEL-6798695">
    <property type="pathway name" value="Neutrophil degranulation"/>
</dbReference>
<dbReference type="SMART" id="SM00034">
    <property type="entry name" value="CLECT"/>
    <property type="match status" value="2"/>
</dbReference>
<organism evidence="7 8">
    <name type="scientific">Caenorhabditis elegans</name>
    <dbReference type="NCBI Taxonomy" id="6239"/>
    <lineage>
        <taxon>Eukaryota</taxon>
        <taxon>Metazoa</taxon>
        <taxon>Ecdysozoa</taxon>
        <taxon>Nematoda</taxon>
        <taxon>Chromadorea</taxon>
        <taxon>Rhabditida</taxon>
        <taxon>Rhabditina</taxon>
        <taxon>Rhabditomorpha</taxon>
        <taxon>Rhabditoidea</taxon>
        <taxon>Rhabditidae</taxon>
        <taxon>Peloderinae</taxon>
        <taxon>Caenorhabditis</taxon>
    </lineage>
</organism>
<feature type="signal peptide" evidence="5">
    <location>
        <begin position="1"/>
        <end position="19"/>
    </location>
</feature>
<dbReference type="Pfam" id="PF00059">
    <property type="entry name" value="Lectin_C"/>
    <property type="match status" value="1"/>
</dbReference>